<evidence type="ECO:0000313" key="2">
    <source>
        <dbReference type="EMBL" id="ETM46252.1"/>
    </source>
</evidence>
<gene>
    <name evidence="2" type="ORF">L914_08828</name>
</gene>
<proteinExistence type="predicted"/>
<protein>
    <submittedName>
        <fullName evidence="2">Uncharacterized protein</fullName>
    </submittedName>
</protein>
<reference evidence="2" key="1">
    <citation type="submission" date="2013-11" db="EMBL/GenBank/DDBJ databases">
        <title>The Genome Sequence of Phytophthora parasitica IAC_01/95.</title>
        <authorList>
            <consortium name="The Broad Institute Genomics Platform"/>
            <person name="Russ C."/>
            <person name="Tyler B."/>
            <person name="Panabieres F."/>
            <person name="Shan W."/>
            <person name="Tripathy S."/>
            <person name="Grunwald N."/>
            <person name="Machado M."/>
            <person name="Johnson C.S."/>
            <person name="Arredondo F."/>
            <person name="Hong C."/>
            <person name="Coffey M."/>
            <person name="Young S.K."/>
            <person name="Zeng Q."/>
            <person name="Gargeya S."/>
            <person name="Fitzgerald M."/>
            <person name="Abouelleil A."/>
            <person name="Alvarado L."/>
            <person name="Chapman S.B."/>
            <person name="Gainer-Dewar J."/>
            <person name="Goldberg J."/>
            <person name="Griggs A."/>
            <person name="Gujja S."/>
            <person name="Hansen M."/>
            <person name="Howarth C."/>
            <person name="Imamovic A."/>
            <person name="Ireland A."/>
            <person name="Larimer J."/>
            <person name="McCowan C."/>
            <person name="Murphy C."/>
            <person name="Pearson M."/>
            <person name="Poon T.W."/>
            <person name="Priest M."/>
            <person name="Roberts A."/>
            <person name="Saif S."/>
            <person name="Shea T."/>
            <person name="Sykes S."/>
            <person name="Wortman J."/>
            <person name="Nusbaum C."/>
            <person name="Birren B."/>
        </authorList>
    </citation>
    <scope>NUCLEOTIDE SEQUENCE [LARGE SCALE GENOMIC DNA]</scope>
    <source>
        <strain evidence="2">IAC_01/95</strain>
    </source>
</reference>
<feature type="region of interest" description="Disordered" evidence="1">
    <location>
        <begin position="1"/>
        <end position="21"/>
    </location>
</feature>
<sequence length="84" mass="9764">MVTVDSEDNQRRRAASPSTNEVEWLTEGGMWAVYENEADAADLPIQWTQFVIRWEQVALPSNVFLEESNQWMRSINKKATETLF</sequence>
<dbReference type="AlphaFoldDB" id="W2NCA1"/>
<dbReference type="VEuPathDB" id="FungiDB:PPTG_11659"/>
<accession>W2NCA1</accession>
<dbReference type="EMBL" id="KI692940">
    <property type="protein sequence ID" value="ETM46252.1"/>
    <property type="molecule type" value="Genomic_DNA"/>
</dbReference>
<name>W2NCA1_PHYNI</name>
<evidence type="ECO:0000256" key="1">
    <source>
        <dbReference type="SAM" id="MobiDB-lite"/>
    </source>
</evidence>
<dbReference type="Proteomes" id="UP000054532">
    <property type="component" value="Unassembled WGS sequence"/>
</dbReference>
<organism evidence="2">
    <name type="scientific">Phytophthora nicotianae</name>
    <name type="common">Potato buckeye rot agent</name>
    <name type="synonym">Phytophthora parasitica</name>
    <dbReference type="NCBI Taxonomy" id="4792"/>
    <lineage>
        <taxon>Eukaryota</taxon>
        <taxon>Sar</taxon>
        <taxon>Stramenopiles</taxon>
        <taxon>Oomycota</taxon>
        <taxon>Peronosporomycetes</taxon>
        <taxon>Peronosporales</taxon>
        <taxon>Peronosporaceae</taxon>
        <taxon>Phytophthora</taxon>
    </lineage>
</organism>